<sequence>LKTEADLRKLYKSTIWNEISEKIDWGRVRPEGITCESLAKQLRDSWRRQFLTFWKPSKTGRCVEYQAWCMVGITKPIQTGKSIDRHDNGTIQNYIHCLIIDVRTDWKNNGLCHFS</sequence>
<name>A0A101M7A0_PENFR</name>
<protein>
    <submittedName>
        <fullName evidence="1">Uncharacterized protein</fullName>
    </submittedName>
</protein>
<feature type="non-terminal residue" evidence="1">
    <location>
        <position position="1"/>
    </location>
</feature>
<keyword evidence="2" id="KW-1185">Reference proteome</keyword>
<proteinExistence type="predicted"/>
<evidence type="ECO:0000313" key="1">
    <source>
        <dbReference type="EMBL" id="KUM55336.1"/>
    </source>
</evidence>
<dbReference type="Proteomes" id="UP000055045">
    <property type="component" value="Unassembled WGS sequence"/>
</dbReference>
<reference evidence="1 2" key="1">
    <citation type="submission" date="2015-10" db="EMBL/GenBank/DDBJ databases">
        <title>Genome sequencing of Penicillium freii.</title>
        <authorList>
            <person name="Nguyen H.D."/>
            <person name="Visagie C.M."/>
            <person name="Seifert K.A."/>
        </authorList>
    </citation>
    <scope>NUCLEOTIDE SEQUENCE [LARGE SCALE GENOMIC DNA]</scope>
    <source>
        <strain evidence="1 2">DAOM 242723</strain>
    </source>
</reference>
<dbReference type="AlphaFoldDB" id="A0A101M7A0"/>
<comment type="caution">
    <text evidence="1">The sequence shown here is derived from an EMBL/GenBank/DDBJ whole genome shotgun (WGS) entry which is preliminary data.</text>
</comment>
<gene>
    <name evidence="1" type="ORF">ACN42_g11980</name>
</gene>
<evidence type="ECO:0000313" key="2">
    <source>
        <dbReference type="Proteomes" id="UP000055045"/>
    </source>
</evidence>
<organism evidence="1 2">
    <name type="scientific">Penicillium freii</name>
    <dbReference type="NCBI Taxonomy" id="48697"/>
    <lineage>
        <taxon>Eukaryota</taxon>
        <taxon>Fungi</taxon>
        <taxon>Dikarya</taxon>
        <taxon>Ascomycota</taxon>
        <taxon>Pezizomycotina</taxon>
        <taxon>Eurotiomycetes</taxon>
        <taxon>Eurotiomycetidae</taxon>
        <taxon>Eurotiales</taxon>
        <taxon>Aspergillaceae</taxon>
        <taxon>Penicillium</taxon>
    </lineage>
</organism>
<accession>A0A101M7A0</accession>
<dbReference type="EMBL" id="LLXE01001727">
    <property type="protein sequence ID" value="KUM55336.1"/>
    <property type="molecule type" value="Genomic_DNA"/>
</dbReference>